<reference evidence="3 4" key="1">
    <citation type="submission" date="2018-05" db="EMBL/GenBank/DDBJ databases">
        <title>Genomic Encyclopedia of Archaeal and Bacterial Type Strains, Phase II (KMG-II): from individual species to whole genera.</title>
        <authorList>
            <person name="Goeker M."/>
        </authorList>
    </citation>
    <scope>NUCLEOTIDE SEQUENCE [LARGE SCALE GENOMIC DNA]</scope>
    <source>
        <strain evidence="3 4">DSM 22637</strain>
    </source>
</reference>
<dbReference type="Gene3D" id="3.40.33.10">
    <property type="entry name" value="CAP"/>
    <property type="match status" value="1"/>
</dbReference>
<dbReference type="PROSITE" id="PS51257">
    <property type="entry name" value="PROKAR_LIPOPROTEIN"/>
    <property type="match status" value="1"/>
</dbReference>
<organism evidence="3 4">
    <name type="scientific">Xanthomarina spongicola</name>
    <dbReference type="NCBI Taxonomy" id="570520"/>
    <lineage>
        <taxon>Bacteria</taxon>
        <taxon>Pseudomonadati</taxon>
        <taxon>Bacteroidota</taxon>
        <taxon>Flavobacteriia</taxon>
        <taxon>Flavobacteriales</taxon>
        <taxon>Flavobacteriaceae</taxon>
        <taxon>Xanthomarina</taxon>
    </lineage>
</organism>
<evidence type="ECO:0000256" key="1">
    <source>
        <dbReference type="SAM" id="SignalP"/>
    </source>
</evidence>
<dbReference type="Proteomes" id="UP000245430">
    <property type="component" value="Unassembled WGS sequence"/>
</dbReference>
<dbReference type="EMBL" id="QGGP01000009">
    <property type="protein sequence ID" value="PWK17361.1"/>
    <property type="molecule type" value="Genomic_DNA"/>
</dbReference>
<dbReference type="InterPro" id="IPR014044">
    <property type="entry name" value="CAP_dom"/>
</dbReference>
<evidence type="ECO:0000313" key="3">
    <source>
        <dbReference type="EMBL" id="PWK17361.1"/>
    </source>
</evidence>
<evidence type="ECO:0000259" key="2">
    <source>
        <dbReference type="Pfam" id="PF00188"/>
    </source>
</evidence>
<dbReference type="RefSeq" id="WP_170109855.1">
    <property type="nucleotide sequence ID" value="NZ_QGGP01000009.1"/>
</dbReference>
<feature type="chain" id="PRO_5016384417" evidence="1">
    <location>
        <begin position="25"/>
        <end position="164"/>
    </location>
</feature>
<feature type="domain" description="SCP" evidence="2">
    <location>
        <begin position="49"/>
        <end position="153"/>
    </location>
</feature>
<keyword evidence="4" id="KW-1185">Reference proteome</keyword>
<protein>
    <submittedName>
        <fullName evidence="3">Cysteine-rich secretory protein family protein</fullName>
    </submittedName>
</protein>
<dbReference type="SUPFAM" id="SSF55797">
    <property type="entry name" value="PR-1-like"/>
    <property type="match status" value="1"/>
</dbReference>
<feature type="signal peptide" evidence="1">
    <location>
        <begin position="1"/>
        <end position="24"/>
    </location>
</feature>
<keyword evidence="1" id="KW-0732">Signal</keyword>
<evidence type="ECO:0000313" key="4">
    <source>
        <dbReference type="Proteomes" id="UP000245430"/>
    </source>
</evidence>
<gene>
    <name evidence="3" type="ORF">LX78_02693</name>
</gene>
<name>A0A316DGP0_9FLAO</name>
<comment type="caution">
    <text evidence="3">The sequence shown here is derived from an EMBL/GenBank/DDBJ whole genome shotgun (WGS) entry which is preliminary data.</text>
</comment>
<dbReference type="PANTHER" id="PTHR31157">
    <property type="entry name" value="SCP DOMAIN-CONTAINING PROTEIN"/>
    <property type="match status" value="1"/>
</dbReference>
<dbReference type="AlphaFoldDB" id="A0A316DGP0"/>
<dbReference type="PANTHER" id="PTHR31157:SF1">
    <property type="entry name" value="SCP DOMAIN-CONTAINING PROTEIN"/>
    <property type="match status" value="1"/>
</dbReference>
<accession>A0A316DGP0</accession>
<dbReference type="InterPro" id="IPR035940">
    <property type="entry name" value="CAP_sf"/>
</dbReference>
<sequence length="164" mass="18576">MKKPTLLPVMVLFALLSFSCSTDSMDETSESINTNLTIPETKIIEIEIVELINDYRISLGLNPLDNMDVIKSQAYTHTDYMIAHDNVSHDNFYQRKTYLVSNVGANKVSENVAYGFTSAESVVNAWLNSDGHRANIEGDYTDFDISAEQNNEGKWYFTNIFVKK</sequence>
<dbReference type="CDD" id="cd05379">
    <property type="entry name" value="CAP_bacterial"/>
    <property type="match status" value="1"/>
</dbReference>
<proteinExistence type="predicted"/>
<dbReference type="Pfam" id="PF00188">
    <property type="entry name" value="CAP"/>
    <property type="match status" value="1"/>
</dbReference>